<feature type="transmembrane region" description="Helical" evidence="1">
    <location>
        <begin position="184"/>
        <end position="213"/>
    </location>
</feature>
<evidence type="ECO:0000259" key="2">
    <source>
        <dbReference type="Pfam" id="PF12770"/>
    </source>
</evidence>
<keyword evidence="1" id="KW-1133">Transmembrane helix</keyword>
<feature type="transmembrane region" description="Helical" evidence="1">
    <location>
        <begin position="61"/>
        <end position="88"/>
    </location>
</feature>
<feature type="transmembrane region" description="Helical" evidence="1">
    <location>
        <begin position="100"/>
        <end position="118"/>
    </location>
</feature>
<reference evidence="3 4" key="1">
    <citation type="journal article" date="2020" name="ISME J.">
        <title>Comparative genomics reveals insights into cyanobacterial evolution and habitat adaptation.</title>
        <authorList>
            <person name="Chen M.Y."/>
            <person name="Teng W.K."/>
            <person name="Zhao L."/>
            <person name="Hu C.X."/>
            <person name="Zhou Y.K."/>
            <person name="Han B.P."/>
            <person name="Song L.R."/>
            <person name="Shu W.S."/>
        </authorList>
    </citation>
    <scope>NUCLEOTIDE SEQUENCE [LARGE SCALE GENOMIC DNA]</scope>
    <source>
        <strain evidence="3 4">FACHB-288</strain>
    </source>
</reference>
<feature type="domain" description="CHAT" evidence="2">
    <location>
        <begin position="668"/>
        <end position="904"/>
    </location>
</feature>
<dbReference type="InterPro" id="IPR051082">
    <property type="entry name" value="Pentapeptide-BTB/POZ_domain"/>
</dbReference>
<organism evidence="3 4">
    <name type="scientific">Calothrix parietina FACHB-288</name>
    <dbReference type="NCBI Taxonomy" id="2692896"/>
    <lineage>
        <taxon>Bacteria</taxon>
        <taxon>Bacillati</taxon>
        <taxon>Cyanobacteriota</taxon>
        <taxon>Cyanophyceae</taxon>
        <taxon>Nostocales</taxon>
        <taxon>Calotrichaceae</taxon>
        <taxon>Calothrix</taxon>
    </lineage>
</organism>
<dbReference type="Pfam" id="PF00805">
    <property type="entry name" value="Pentapeptide"/>
    <property type="match status" value="3"/>
</dbReference>
<dbReference type="InterPro" id="IPR001646">
    <property type="entry name" value="5peptide_repeat"/>
</dbReference>
<keyword evidence="1" id="KW-0472">Membrane</keyword>
<name>A0ABR8A2E6_9CYAN</name>
<dbReference type="PANTHER" id="PTHR14136:SF17">
    <property type="entry name" value="BTB_POZ DOMAIN-CONTAINING PROTEIN KCTD9"/>
    <property type="match status" value="1"/>
</dbReference>
<feature type="transmembrane region" description="Helical" evidence="1">
    <location>
        <begin position="233"/>
        <end position="257"/>
    </location>
</feature>
<evidence type="ECO:0000256" key="1">
    <source>
        <dbReference type="SAM" id="Phobius"/>
    </source>
</evidence>
<evidence type="ECO:0000313" key="4">
    <source>
        <dbReference type="Proteomes" id="UP000658514"/>
    </source>
</evidence>
<protein>
    <submittedName>
        <fullName evidence="3">Pentapeptide repeat-containing protein</fullName>
    </submittedName>
</protein>
<evidence type="ECO:0000313" key="3">
    <source>
        <dbReference type="EMBL" id="MBD2194121.1"/>
    </source>
</evidence>
<feature type="transmembrane region" description="Helical" evidence="1">
    <location>
        <begin position="150"/>
        <end position="177"/>
    </location>
</feature>
<feature type="transmembrane region" description="Helical" evidence="1">
    <location>
        <begin position="125"/>
        <end position="144"/>
    </location>
</feature>
<gene>
    <name evidence="3" type="ORF">H6G24_01235</name>
</gene>
<sequence length="929" mass="102922">MALATFPNFSGQSLQGRDFRGQNLTGADFSNADIRGANFTDAILKNANFQNAQAGLTIKGVFGLVLLTLLVTELSGFISGFAPVFTGYILFPYSVTTDNLLALIIVISIIIIFAISIINNDLLTTFFRVICTAIFWGFLLGLMTGKIAGIAAGVICIAVTTSIAYVMFTILAFLIFVQAQIAGIIIAIVTLFIMFPSIIFGATSGTVIGVAVAEVFTGGDQLPLFKVRAVQEAAIAATFATIILTFFISYISWRIYLGDAKFIWMQKLAIAVSTLFGTSFKQADLTNANFSNAYLKNINLSNAKLINTNFHLAKKLAFCQLENTILVNPIIRDLSVNKKANNKVFIGCNLKGINLDYADMSYADLTEADISQATFVGATLEGANLTKVQAIATNFQQAKFTAACLESWNIDSTTELTGVICDYVYLLNHQQERRPSSGIFAAGEFTKLFQVAINTVDLIFRNGLNSQALSTALTKVRLENEDSLLAPKSIENKGDNVVVVRVDVAADVNKAKIHAELTQNYELALKSLEAKYQAELKSKDEQIVLYRQHQADLKELMQMIAPTAKKMGDTKLVVLKLTQGNLNTGFSVTLQIGLEGEHPYFESNGKLPPASELALIYNQWQTAYRQSLQGSLRIKISETQVTNISRRELFNECDTAATSLKKQVNLWLDSELFRPLKEQLLEKLNPSDSIRILLQTEDSQLRRIPLHLWNFFERYPQAEIAISSTAYEKREKNKCVKSQVKILAILGDSSGINIQKDRLLLEELPNAEVTFLVEPQRQVLNDELWLQSWDILFFAGHSSTQADAEIGNFRINSTDSLTIAELKNALTKAIEQGLHLAIFNSCDGLGLAVNLADLHIPQMIFMREPVPDKVAQEFLKNFLTEFSSGKPLYLSLRSARSKLQGLENEFPYATWLPVICQNPAEIPLAWYQF</sequence>
<dbReference type="Gene3D" id="2.160.20.80">
    <property type="entry name" value="E3 ubiquitin-protein ligase SopA"/>
    <property type="match status" value="3"/>
</dbReference>
<dbReference type="SUPFAM" id="SSF141571">
    <property type="entry name" value="Pentapeptide repeat-like"/>
    <property type="match status" value="2"/>
</dbReference>
<dbReference type="RefSeq" id="WP_190547502.1">
    <property type="nucleotide sequence ID" value="NZ_CAWPNO010000001.1"/>
</dbReference>
<comment type="caution">
    <text evidence="3">The sequence shown here is derived from an EMBL/GenBank/DDBJ whole genome shotgun (WGS) entry which is preliminary data.</text>
</comment>
<proteinExistence type="predicted"/>
<accession>A0ABR8A2E6</accession>
<dbReference type="PANTHER" id="PTHR14136">
    <property type="entry name" value="BTB_POZ DOMAIN-CONTAINING PROTEIN KCTD9"/>
    <property type="match status" value="1"/>
</dbReference>
<keyword evidence="1" id="KW-0812">Transmembrane</keyword>
<dbReference type="Pfam" id="PF12770">
    <property type="entry name" value="CHAT"/>
    <property type="match status" value="1"/>
</dbReference>
<dbReference type="EMBL" id="JACJQH010000001">
    <property type="protein sequence ID" value="MBD2194121.1"/>
    <property type="molecule type" value="Genomic_DNA"/>
</dbReference>
<keyword evidence="4" id="KW-1185">Reference proteome</keyword>
<dbReference type="Proteomes" id="UP000658514">
    <property type="component" value="Unassembled WGS sequence"/>
</dbReference>
<dbReference type="InterPro" id="IPR024983">
    <property type="entry name" value="CHAT_dom"/>
</dbReference>